<dbReference type="AlphaFoldDB" id="A0A6P8Y9N3"/>
<protein>
    <submittedName>
        <fullName evidence="3">Uncharacterized protein LOC117642379</fullName>
    </submittedName>
</protein>
<reference evidence="3" key="1">
    <citation type="submission" date="2025-08" db="UniProtKB">
        <authorList>
            <consortium name="RefSeq"/>
        </authorList>
    </citation>
    <scope>IDENTIFICATION</scope>
    <source>
        <tissue evidence="3">Total insect</tissue>
    </source>
</reference>
<dbReference type="Gene3D" id="1.10.10.60">
    <property type="entry name" value="Homeodomain-like"/>
    <property type="match status" value="1"/>
</dbReference>
<organism evidence="3">
    <name type="scientific">Thrips palmi</name>
    <name type="common">Melon thrips</name>
    <dbReference type="NCBI Taxonomy" id="161013"/>
    <lineage>
        <taxon>Eukaryota</taxon>
        <taxon>Metazoa</taxon>
        <taxon>Ecdysozoa</taxon>
        <taxon>Arthropoda</taxon>
        <taxon>Hexapoda</taxon>
        <taxon>Insecta</taxon>
        <taxon>Pterygota</taxon>
        <taxon>Neoptera</taxon>
        <taxon>Paraneoptera</taxon>
        <taxon>Thysanoptera</taxon>
        <taxon>Terebrantia</taxon>
        <taxon>Thripoidea</taxon>
        <taxon>Thripidae</taxon>
        <taxon>Thrips</taxon>
    </lineage>
</organism>
<dbReference type="InParanoid" id="A0A6P8Y9N3"/>
<dbReference type="RefSeq" id="XP_034236363.1">
    <property type="nucleotide sequence ID" value="XM_034380472.1"/>
</dbReference>
<gene>
    <name evidence="3" type="primary">LOC117642379</name>
</gene>
<accession>A0A6P8Y9N3</accession>
<sequence>MNFRQETLPIHCSKPVSSYPNLKLISTPEEDDAGAVHSPARKKTINGEAGTRTPRTLRSTPRRKKRYQTETWLPGITHALLKECMARKGDLQSGNPPNSLWKEVTDTLNKLGFKCEWQACREKFESMNMFF</sequence>
<dbReference type="KEGG" id="tpal:117642379"/>
<name>A0A6P8Y9N3_THRPL</name>
<evidence type="ECO:0000313" key="2">
    <source>
        <dbReference type="Proteomes" id="UP000515158"/>
    </source>
</evidence>
<feature type="region of interest" description="Disordered" evidence="1">
    <location>
        <begin position="30"/>
        <end position="69"/>
    </location>
</feature>
<keyword evidence="2" id="KW-1185">Reference proteome</keyword>
<evidence type="ECO:0000256" key="1">
    <source>
        <dbReference type="SAM" id="MobiDB-lite"/>
    </source>
</evidence>
<dbReference type="OrthoDB" id="691673at2759"/>
<dbReference type="Proteomes" id="UP000515158">
    <property type="component" value="Unplaced"/>
</dbReference>
<evidence type="ECO:0000313" key="3">
    <source>
        <dbReference type="RefSeq" id="XP_034236363.1"/>
    </source>
</evidence>
<proteinExistence type="predicted"/>
<dbReference type="GeneID" id="117642379"/>